<name>A0ABS7CIB8_9BACL</name>
<organism evidence="2 3">
    <name type="scientific">Paenibacillus sepulcri</name>
    <dbReference type="NCBI Taxonomy" id="359917"/>
    <lineage>
        <taxon>Bacteria</taxon>
        <taxon>Bacillati</taxon>
        <taxon>Bacillota</taxon>
        <taxon>Bacilli</taxon>
        <taxon>Bacillales</taxon>
        <taxon>Paenibacillaceae</taxon>
        <taxon>Paenibacillus</taxon>
    </lineage>
</organism>
<proteinExistence type="inferred from homology"/>
<dbReference type="Proteomes" id="UP001519887">
    <property type="component" value="Unassembled WGS sequence"/>
</dbReference>
<evidence type="ECO:0000256" key="1">
    <source>
        <dbReference type="ARBA" id="ARBA00038414"/>
    </source>
</evidence>
<gene>
    <name evidence="2" type="ORF">K0U00_42070</name>
</gene>
<reference evidence="2 3" key="1">
    <citation type="submission" date="2021-07" db="EMBL/GenBank/DDBJ databases">
        <title>Paenibacillus radiodurans sp. nov., isolated from the southeastern edge of Tengger Desert.</title>
        <authorList>
            <person name="Zhang G."/>
        </authorList>
    </citation>
    <scope>NUCLEOTIDE SEQUENCE [LARGE SCALE GENOMIC DNA]</scope>
    <source>
        <strain evidence="2 3">CCM 7311</strain>
    </source>
</reference>
<dbReference type="InterPro" id="IPR053714">
    <property type="entry name" value="Iso_Racemase_Enz_sf"/>
</dbReference>
<dbReference type="EMBL" id="JAHZIK010002379">
    <property type="protein sequence ID" value="MBW7460672.1"/>
    <property type="molecule type" value="Genomic_DNA"/>
</dbReference>
<sequence length="198" mass="21329">MLKTVVAVYTGQGLAEPMKRIYEEQLPGCRVVTIVDDSLIYDVVQAGGVTPAVTRRLIQYYQNGAEMGADVIFNTCSSVGEVADLARSMINVPIVKIDDAMTLEAAAKYERIGVLATLPTTLEPTKRLIRRQAELLGREVAIIDGLADGAYDALVSGEPERHDAILLDTARWVAGHADVLVLAQGSMARMEKALADAT</sequence>
<comment type="caution">
    <text evidence="2">The sequence shown here is derived from an EMBL/GenBank/DDBJ whole genome shotgun (WGS) entry which is preliminary data.</text>
</comment>
<evidence type="ECO:0000313" key="3">
    <source>
        <dbReference type="Proteomes" id="UP001519887"/>
    </source>
</evidence>
<dbReference type="InterPro" id="IPR015942">
    <property type="entry name" value="Asp/Glu/hydantoin_racemase"/>
</dbReference>
<accession>A0ABS7CIB8</accession>
<keyword evidence="3" id="KW-1185">Reference proteome</keyword>
<comment type="similarity">
    <text evidence="1">Belongs to the HyuE racemase family.</text>
</comment>
<feature type="non-terminal residue" evidence="2">
    <location>
        <position position="198"/>
    </location>
</feature>
<evidence type="ECO:0000313" key="2">
    <source>
        <dbReference type="EMBL" id="MBW7460672.1"/>
    </source>
</evidence>
<dbReference type="Gene3D" id="3.40.50.12500">
    <property type="match status" value="1"/>
</dbReference>
<protein>
    <submittedName>
        <fullName evidence="2">Aspartate/glutamate racemase family protein</fullName>
    </submittedName>
</protein>
<dbReference type="Pfam" id="PF01177">
    <property type="entry name" value="Asp_Glu_race"/>
    <property type="match status" value="1"/>
</dbReference>